<dbReference type="Proteomes" id="UP001611383">
    <property type="component" value="Chromosome"/>
</dbReference>
<evidence type="ECO:0000313" key="1">
    <source>
        <dbReference type="EMBL" id="WNG51297.1"/>
    </source>
</evidence>
<dbReference type="EMBL" id="CP043494">
    <property type="protein sequence ID" value="WNG51297.1"/>
    <property type="molecule type" value="Genomic_DNA"/>
</dbReference>
<keyword evidence="2" id="KW-1185">Reference proteome</keyword>
<proteinExistence type="predicted"/>
<name>A0ABY9X7C6_9BACT</name>
<protein>
    <submittedName>
        <fullName evidence="1">Uncharacterized protein</fullName>
    </submittedName>
</protein>
<sequence>MRTGNDSTENASRSGHVRLLDYLILIRRDMIAGRFGMHLGEPDVDRLLGFVTGYHACQVVNGIDDVEYGRFRDWLRDVKHEFPPEGWAAKYLRDCGGNHEQAIRKYLDFVAEFVALSTK</sequence>
<dbReference type="RefSeq" id="WP_395811403.1">
    <property type="nucleotide sequence ID" value="NZ_CP043494.1"/>
</dbReference>
<accession>A0ABY9X7C6</accession>
<organism evidence="1 2">
    <name type="scientific">Archangium minus</name>
    <dbReference type="NCBI Taxonomy" id="83450"/>
    <lineage>
        <taxon>Bacteria</taxon>
        <taxon>Pseudomonadati</taxon>
        <taxon>Myxococcota</taxon>
        <taxon>Myxococcia</taxon>
        <taxon>Myxococcales</taxon>
        <taxon>Cystobacterineae</taxon>
        <taxon>Archangiaceae</taxon>
        <taxon>Archangium</taxon>
    </lineage>
</organism>
<reference evidence="1 2" key="1">
    <citation type="submission" date="2019-08" db="EMBL/GenBank/DDBJ databases">
        <title>Archangium and Cystobacter genomes.</title>
        <authorList>
            <person name="Chen I.-C.K."/>
            <person name="Wielgoss S."/>
        </authorList>
    </citation>
    <scope>NUCLEOTIDE SEQUENCE [LARGE SCALE GENOMIC DNA]</scope>
    <source>
        <strain evidence="1 2">Cbm 6</strain>
    </source>
</reference>
<evidence type="ECO:0000313" key="2">
    <source>
        <dbReference type="Proteomes" id="UP001611383"/>
    </source>
</evidence>
<gene>
    <name evidence="1" type="ORF">F0U60_49590</name>
</gene>